<feature type="region of interest" description="Disordered" evidence="1">
    <location>
        <begin position="208"/>
        <end position="243"/>
    </location>
</feature>
<sequence>MYFHGFTWAQATVAINFLGAHAYTVKYFKSRILYQVPVEEIRLALEKAHPYMDVHIATLCPFNLQMVPLVCHIPEGERPIGWQRWELTTAEHLCDTYSLDATLCLPGKEEYKAHAKHCVPECELKPFHWQTVPPPHRPQTTSSPSKPLPVEDSSTALYMSAMTYYDQNTAGSHGTKSVLLLAFSAPTKKQVTVLIPRRISAPAAPLTCKRQHEQEASNTNLAANISVKPQPTRHTNVSKAKPTKASALATTALKYTLKSRAPAPSNINGVVKKPALPDLSSASEAEPAPGEGDDAASVKAIGLNAHKVERNELEVLPVKKPRLTLNGRADPPPPPPLKCAPLLPPVEPSSKAKGKTKAVAPALPPVISPSKWQRLSQGKKLSCSFRGSFLCRAFPRLMQTSSPTAKGNLHTLEGDDKALLSMEVENVDNIIYAWAFHPQVDLQFHEPPLHQALEYMKLSMLPPAPDSFTKPSHSMRNGCDSLGHATTVPWLASLMNASLKTKLVRRSVPSARPAIMALALRIGMPINYIAQQLSWTLLL</sequence>
<organism evidence="2 3">
    <name type="scientific">Armillaria solidipes</name>
    <dbReference type="NCBI Taxonomy" id="1076256"/>
    <lineage>
        <taxon>Eukaryota</taxon>
        <taxon>Fungi</taxon>
        <taxon>Dikarya</taxon>
        <taxon>Basidiomycota</taxon>
        <taxon>Agaricomycotina</taxon>
        <taxon>Agaricomycetes</taxon>
        <taxon>Agaricomycetidae</taxon>
        <taxon>Agaricales</taxon>
        <taxon>Marasmiineae</taxon>
        <taxon>Physalacriaceae</taxon>
        <taxon>Armillaria</taxon>
    </lineage>
</organism>
<name>A0A2H3BI57_9AGAR</name>
<dbReference type="AlphaFoldDB" id="A0A2H3BI57"/>
<accession>A0A2H3BI57</accession>
<reference evidence="3" key="1">
    <citation type="journal article" date="2017" name="Nat. Ecol. Evol.">
        <title>Genome expansion and lineage-specific genetic innovations in the forest pathogenic fungi Armillaria.</title>
        <authorList>
            <person name="Sipos G."/>
            <person name="Prasanna A.N."/>
            <person name="Walter M.C."/>
            <person name="O'Connor E."/>
            <person name="Balint B."/>
            <person name="Krizsan K."/>
            <person name="Kiss B."/>
            <person name="Hess J."/>
            <person name="Varga T."/>
            <person name="Slot J."/>
            <person name="Riley R."/>
            <person name="Boka B."/>
            <person name="Rigling D."/>
            <person name="Barry K."/>
            <person name="Lee J."/>
            <person name="Mihaltcheva S."/>
            <person name="LaButti K."/>
            <person name="Lipzen A."/>
            <person name="Waldron R."/>
            <person name="Moloney N.M."/>
            <person name="Sperisen C."/>
            <person name="Kredics L."/>
            <person name="Vagvoelgyi C."/>
            <person name="Patrignani A."/>
            <person name="Fitzpatrick D."/>
            <person name="Nagy I."/>
            <person name="Doyle S."/>
            <person name="Anderson J.B."/>
            <person name="Grigoriev I.V."/>
            <person name="Gueldener U."/>
            <person name="Muensterkoetter M."/>
            <person name="Nagy L.G."/>
        </authorList>
    </citation>
    <scope>NUCLEOTIDE SEQUENCE [LARGE SCALE GENOMIC DNA]</scope>
    <source>
        <strain evidence="3">28-4</strain>
    </source>
</reference>
<dbReference type="STRING" id="1076256.A0A2H3BI57"/>
<evidence type="ECO:0000313" key="2">
    <source>
        <dbReference type="EMBL" id="PBK70571.1"/>
    </source>
</evidence>
<feature type="compositionally biased region" description="Polar residues" evidence="1">
    <location>
        <begin position="216"/>
        <end position="237"/>
    </location>
</feature>
<evidence type="ECO:0000256" key="1">
    <source>
        <dbReference type="SAM" id="MobiDB-lite"/>
    </source>
</evidence>
<dbReference type="EMBL" id="KZ293426">
    <property type="protein sequence ID" value="PBK70571.1"/>
    <property type="molecule type" value="Genomic_DNA"/>
</dbReference>
<feature type="region of interest" description="Disordered" evidence="1">
    <location>
        <begin position="130"/>
        <end position="149"/>
    </location>
</feature>
<evidence type="ECO:0000313" key="3">
    <source>
        <dbReference type="Proteomes" id="UP000218334"/>
    </source>
</evidence>
<protein>
    <submittedName>
        <fullName evidence="2">Uncharacterized protein</fullName>
    </submittedName>
</protein>
<dbReference type="Proteomes" id="UP000218334">
    <property type="component" value="Unassembled WGS sequence"/>
</dbReference>
<keyword evidence="3" id="KW-1185">Reference proteome</keyword>
<proteinExistence type="predicted"/>
<gene>
    <name evidence="2" type="ORF">ARMSODRAFT_974491</name>
</gene>